<dbReference type="Proteomes" id="UP000036449">
    <property type="component" value="Unassembled WGS sequence"/>
</dbReference>
<organism evidence="1 2">
    <name type="scientific">Methylobacterium tarhaniae</name>
    <dbReference type="NCBI Taxonomy" id="1187852"/>
    <lineage>
        <taxon>Bacteria</taxon>
        <taxon>Pseudomonadati</taxon>
        <taxon>Pseudomonadota</taxon>
        <taxon>Alphaproteobacteria</taxon>
        <taxon>Hyphomicrobiales</taxon>
        <taxon>Methylobacteriaceae</taxon>
        <taxon>Methylobacterium</taxon>
    </lineage>
</organism>
<dbReference type="EMBL" id="LABZ01000094">
    <property type="protein sequence ID" value="KMO40627.1"/>
    <property type="molecule type" value="Genomic_DNA"/>
</dbReference>
<evidence type="ECO:0000313" key="1">
    <source>
        <dbReference type="EMBL" id="KMO40627.1"/>
    </source>
</evidence>
<dbReference type="AlphaFoldDB" id="A0A0J6T4C6"/>
<keyword evidence="2" id="KW-1185">Reference proteome</keyword>
<evidence type="ECO:0000313" key="2">
    <source>
        <dbReference type="Proteomes" id="UP000036449"/>
    </source>
</evidence>
<protein>
    <submittedName>
        <fullName evidence="1">Uncharacterized protein</fullName>
    </submittedName>
</protein>
<name>A0A0J6T4C6_9HYPH</name>
<reference evidence="1 2" key="1">
    <citation type="submission" date="2015-03" db="EMBL/GenBank/DDBJ databases">
        <title>Genome sequencing of Methylobacterium tarhaniae DSM 25844.</title>
        <authorList>
            <person name="Chaudhry V."/>
            <person name="Patil P.B."/>
        </authorList>
    </citation>
    <scope>NUCLEOTIDE SEQUENCE [LARGE SCALE GENOMIC DNA]</scope>
    <source>
        <strain evidence="1 2">DSM 25844</strain>
    </source>
</reference>
<dbReference type="PATRIC" id="fig|1187852.3.peg.6875"/>
<comment type="caution">
    <text evidence="1">The sequence shown here is derived from an EMBL/GenBank/DDBJ whole genome shotgun (WGS) entry which is preliminary data.</text>
</comment>
<proteinExistence type="predicted"/>
<accession>A0A0J6T4C6</accession>
<gene>
    <name evidence="1" type="ORF">VQ03_14025</name>
</gene>
<sequence length="62" mass="7100">MGGGRFWYLDGFVRDWATHPNVPREHASDYYERAFTRFGDLASWYFTGASPYQSGSLPAFGE</sequence>